<name>A0ABR0ENC0_ZASCE</name>
<dbReference type="EMBL" id="JAXOVC010000004">
    <property type="protein sequence ID" value="KAK4502665.1"/>
    <property type="molecule type" value="Genomic_DNA"/>
</dbReference>
<proteinExistence type="predicted"/>
<keyword evidence="3" id="KW-1185">Reference proteome</keyword>
<reference evidence="2 3" key="1">
    <citation type="journal article" date="2023" name="G3 (Bethesda)">
        <title>A chromosome-level genome assembly of Zasmidium syzygii isolated from banana leaves.</title>
        <authorList>
            <person name="van Westerhoven A.C."/>
            <person name="Mehrabi R."/>
            <person name="Talebi R."/>
            <person name="Steentjes M.B.F."/>
            <person name="Corcolon B."/>
            <person name="Chong P.A."/>
            <person name="Kema G.H.J."/>
            <person name="Seidl M.F."/>
        </authorList>
    </citation>
    <scope>NUCLEOTIDE SEQUENCE [LARGE SCALE GENOMIC DNA]</scope>
    <source>
        <strain evidence="2 3">P124</strain>
    </source>
</reference>
<comment type="caution">
    <text evidence="2">The sequence shown here is derived from an EMBL/GenBank/DDBJ whole genome shotgun (WGS) entry which is preliminary data.</text>
</comment>
<accession>A0ABR0ENC0</accession>
<dbReference type="Gene3D" id="2.40.50.140">
    <property type="entry name" value="Nucleic acid-binding proteins"/>
    <property type="match status" value="1"/>
</dbReference>
<gene>
    <name evidence="2" type="ORF">PRZ48_006091</name>
</gene>
<sequence>MAGGVVFLAGAPEADSLTWEDSQLSPYFTAPIRRFLGDAATQDETTQASTIPASHPLAKWRAVDTPGHERPGEGATKPKTRAERTQFLSFHDSADSEHEDFLEYSLAVLQDLESSQIDDAEATFLDETNVLPSTSFSTTVSTEYSLRSEASMSAALPSQQVVSFSGPITDLRRVPNARHLQSIHPQTMTINVLAGVISIQAPRTVHVRRSGAEMDIVEVLLGDDTRAGFSISFWLAPVDSQRPFQSFNKDGLRGKLSDLRIGDVVLVTQIALSEFRGNVYGQSLSRRITRNNTSLTVLSDHVGGLSGSNATKLEKVRNWSRNFVGKGHQPQESPELPRSSTSKRRRSEMELPPDTQF</sequence>
<evidence type="ECO:0000256" key="1">
    <source>
        <dbReference type="SAM" id="MobiDB-lite"/>
    </source>
</evidence>
<feature type="region of interest" description="Disordered" evidence="1">
    <location>
        <begin position="62"/>
        <end position="82"/>
    </location>
</feature>
<organism evidence="2 3">
    <name type="scientific">Zasmidium cellare</name>
    <name type="common">Wine cellar mold</name>
    <name type="synonym">Racodium cellare</name>
    <dbReference type="NCBI Taxonomy" id="395010"/>
    <lineage>
        <taxon>Eukaryota</taxon>
        <taxon>Fungi</taxon>
        <taxon>Dikarya</taxon>
        <taxon>Ascomycota</taxon>
        <taxon>Pezizomycotina</taxon>
        <taxon>Dothideomycetes</taxon>
        <taxon>Dothideomycetidae</taxon>
        <taxon>Mycosphaerellales</taxon>
        <taxon>Mycosphaerellaceae</taxon>
        <taxon>Zasmidium</taxon>
    </lineage>
</organism>
<evidence type="ECO:0000313" key="3">
    <source>
        <dbReference type="Proteomes" id="UP001305779"/>
    </source>
</evidence>
<evidence type="ECO:0000313" key="2">
    <source>
        <dbReference type="EMBL" id="KAK4502665.1"/>
    </source>
</evidence>
<protein>
    <submittedName>
        <fullName evidence="2">Uncharacterized protein</fullName>
    </submittedName>
</protein>
<feature type="region of interest" description="Disordered" evidence="1">
    <location>
        <begin position="323"/>
        <end position="357"/>
    </location>
</feature>
<dbReference type="InterPro" id="IPR012340">
    <property type="entry name" value="NA-bd_OB-fold"/>
</dbReference>
<dbReference type="SUPFAM" id="SSF50249">
    <property type="entry name" value="Nucleic acid-binding proteins"/>
    <property type="match status" value="1"/>
</dbReference>
<dbReference type="Proteomes" id="UP001305779">
    <property type="component" value="Unassembled WGS sequence"/>
</dbReference>